<protein>
    <submittedName>
        <fullName evidence="1">Uncharacterized protein</fullName>
    </submittedName>
</protein>
<evidence type="ECO:0000313" key="1">
    <source>
        <dbReference type="EMBL" id="KAH8094814.1"/>
    </source>
</evidence>
<gene>
    <name evidence="1" type="ORF">BXZ70DRAFT_1009765</name>
</gene>
<accession>A0A8K0XN11</accession>
<keyword evidence="2" id="KW-1185">Reference proteome</keyword>
<dbReference type="EMBL" id="JAEVFJ010000024">
    <property type="protein sequence ID" value="KAH8094814.1"/>
    <property type="molecule type" value="Genomic_DNA"/>
</dbReference>
<proteinExistence type="predicted"/>
<dbReference type="OrthoDB" id="2748942at2759"/>
<sequence>MCSYRRVTNFYVQCGHGVPKPDEEIKCGAKNCIFSPNHPPTCQGRACKEKCFQHHQFPQQYSPHKEGKCPTCA</sequence>
<reference evidence="1" key="1">
    <citation type="journal article" date="2021" name="New Phytol.">
        <title>Evolutionary innovations through gain and loss of genes in the ectomycorrhizal Boletales.</title>
        <authorList>
            <person name="Wu G."/>
            <person name="Miyauchi S."/>
            <person name="Morin E."/>
            <person name="Kuo A."/>
            <person name="Drula E."/>
            <person name="Varga T."/>
            <person name="Kohler A."/>
            <person name="Feng B."/>
            <person name="Cao Y."/>
            <person name="Lipzen A."/>
            <person name="Daum C."/>
            <person name="Hundley H."/>
            <person name="Pangilinan J."/>
            <person name="Johnson J."/>
            <person name="Barry K."/>
            <person name="LaButti K."/>
            <person name="Ng V."/>
            <person name="Ahrendt S."/>
            <person name="Min B."/>
            <person name="Choi I.G."/>
            <person name="Park H."/>
            <person name="Plett J.M."/>
            <person name="Magnuson J."/>
            <person name="Spatafora J.W."/>
            <person name="Nagy L.G."/>
            <person name="Henrissat B."/>
            <person name="Grigoriev I.V."/>
            <person name="Yang Z.L."/>
            <person name="Xu J."/>
            <person name="Martin F.M."/>
        </authorList>
    </citation>
    <scope>NUCLEOTIDE SEQUENCE</scope>
    <source>
        <strain evidence="1">KKN 215</strain>
    </source>
</reference>
<evidence type="ECO:0000313" key="2">
    <source>
        <dbReference type="Proteomes" id="UP000813824"/>
    </source>
</evidence>
<comment type="caution">
    <text evidence="1">The sequence shown here is derived from an EMBL/GenBank/DDBJ whole genome shotgun (WGS) entry which is preliminary data.</text>
</comment>
<organism evidence="1 2">
    <name type="scientific">Cristinia sonorae</name>
    <dbReference type="NCBI Taxonomy" id="1940300"/>
    <lineage>
        <taxon>Eukaryota</taxon>
        <taxon>Fungi</taxon>
        <taxon>Dikarya</taxon>
        <taxon>Basidiomycota</taxon>
        <taxon>Agaricomycotina</taxon>
        <taxon>Agaricomycetes</taxon>
        <taxon>Agaricomycetidae</taxon>
        <taxon>Agaricales</taxon>
        <taxon>Pleurotineae</taxon>
        <taxon>Stephanosporaceae</taxon>
        <taxon>Cristinia</taxon>
    </lineage>
</organism>
<dbReference type="Proteomes" id="UP000813824">
    <property type="component" value="Unassembled WGS sequence"/>
</dbReference>
<dbReference type="AlphaFoldDB" id="A0A8K0XN11"/>
<name>A0A8K0XN11_9AGAR</name>